<dbReference type="AlphaFoldDB" id="A0AAW9FFN9"/>
<comment type="caution">
    <text evidence="1">The sequence shown here is derived from an EMBL/GenBank/DDBJ whole genome shotgun (WGS) entry which is preliminary data.</text>
</comment>
<gene>
    <name evidence="1" type="ORF">RMR22_19015</name>
</gene>
<dbReference type="EMBL" id="JAVRAF010000007">
    <property type="protein sequence ID" value="MDX8304356.1"/>
    <property type="molecule type" value="Genomic_DNA"/>
</dbReference>
<evidence type="ECO:0000313" key="1">
    <source>
        <dbReference type="EMBL" id="MDX8304356.1"/>
    </source>
</evidence>
<accession>A0AAW9FFN9</accession>
<sequence length="1031" mass="112701">MQALVRGVRDSAQLLSKQYPDLSWSEIEKSAVQCDARGTTRSLEKLIETLRAQAAEYGLGLLLVVDELGKLLEYAALNPDSEDVFALQRLAELASRSTDRPFVLMGLLHQGFQAYADRLPSSVRHEWDKVAGRFEEIVFDQPLAHTAALVSGALGIRREALPAAVSVAARHAADVTSAMGWLGGATTQAGTLDAARLYPIHPTLLPPLVRFFAQFGQSERSLFGFLLSSEPFGLQAFSQTTPCGAAWYNLANFYDYVRAAFGHRLSGSNYQNQWLRIVSTIDAATVEASALHEQLLKAVGILNLLGSDDLVANDRALLACFSTADSSSVVTALQDLTDRGLLFKRGERGGYRLWPNSSVNLNAAMNNARRAVGTVEAVSSQLGRYLEPQMILARRHYLERGTMRYFEVRYALADDLEPVANRPTEADGVVILCLSDSKDEQASAKRAAVKSSVADAGTVLVGVLPPLWHLAAELLDVKLWQWVEDNTPELDSDDFAAAEVLRQLSRAKLALSQRFNEVTAILGGPSKIEWIYGGNPFAVTGTVPNTLSELCDHLFPDAPRITNELLNRNALSSPAASARMRLIEGLFNAANSPLLGIDEKKSPPEKSMYLSVLSRGLVHVSGSDRHELKLPEAGSDPLHLRPALLEILRIIVGGRGHRVPVSDILGSLKRAPFGVRDGVAPLLLAIIMKAQGHEFAVYENGTFLPKFGAMEFLRLTKSVGVFEIQHCSVEGVRSDVFARLAEIFAKDIHHRRPVLLDVVTELCQFAAKLPEFTRKSRQLSPTAQAVRDALLSAREPATLLFNDLPAACGLSAFEIGKEQNASAVEIFVAHLNDATHELQNAYTELLERIILRVGEAIRQDSFDRAGLAARAARVSLAAREPRLRAFAFRLRDPGLSDDAWAEALASFVVSRPPARWAPGDEARFGEEIGALCEIFAKVEGAAFHSSDVRPDVNAVRLNLTRGDGTDLVQIIHPVSLTEIDERAAMALSDWLPQGDAQRLQVLTNLLWKELEKSSYVGADEQLTTTRTSSSE</sequence>
<protein>
    <recommendedName>
        <fullName evidence="2">ATP-binding protein</fullName>
    </recommendedName>
</protein>
<evidence type="ECO:0008006" key="2">
    <source>
        <dbReference type="Google" id="ProtNLM"/>
    </source>
</evidence>
<organism evidence="1">
    <name type="scientific">Agrobacterium rosae</name>
    <dbReference type="NCBI Taxonomy" id="1972867"/>
    <lineage>
        <taxon>Bacteria</taxon>
        <taxon>Pseudomonadati</taxon>
        <taxon>Pseudomonadota</taxon>
        <taxon>Alphaproteobacteria</taxon>
        <taxon>Hyphomicrobiales</taxon>
        <taxon>Rhizobiaceae</taxon>
        <taxon>Rhizobium/Agrobacterium group</taxon>
        <taxon>Agrobacterium</taxon>
    </lineage>
</organism>
<reference evidence="1" key="1">
    <citation type="journal article" date="2023" name="Phytobiomes J">
        <title>Deciphering the key players within the bacterial microbiota associated with aerial crown gall tumors on rhododendron: Insights into the gallobiome.</title>
        <authorList>
            <person name="Kuzmanovic N."/>
            <person name="Nesme J."/>
            <person name="Wolf J."/>
            <person name="Neumann-Schaal M."/>
            <person name="Petersen J."/>
            <person name="Fernandez-Gnecco G."/>
            <person name="Sproeer C."/>
            <person name="Bunk B."/>
            <person name="Overmann J."/>
            <person name="Sorensen S.J."/>
            <person name="Idczak E."/>
            <person name="Smalla K."/>
        </authorList>
    </citation>
    <scope>NUCLEOTIDE SEQUENCE</scope>
    <source>
        <strain evidence="1">Rho-11.1</strain>
    </source>
</reference>
<proteinExistence type="predicted"/>
<name>A0AAW9FFN9_9HYPH</name>